<evidence type="ECO:0000313" key="10">
    <source>
        <dbReference type="Proteomes" id="UP001321749"/>
    </source>
</evidence>
<comment type="similarity">
    <text evidence="1 7">Belongs to the peroxiredoxin family. Prx5 subfamily.</text>
</comment>
<proteinExistence type="inferred from homology"/>
<protein>
    <submittedName>
        <fullName evidence="9">Redoxin-domain-containing protein</fullName>
    </submittedName>
</protein>
<feature type="domain" description="Redoxin" evidence="8">
    <location>
        <begin position="38"/>
        <end position="188"/>
    </location>
</feature>
<dbReference type="GO" id="GO:0034599">
    <property type="term" value="P:cellular response to oxidative stress"/>
    <property type="evidence" value="ECO:0007669"/>
    <property type="project" value="InterPro"/>
</dbReference>
<dbReference type="FunFam" id="3.40.30.10:FF:000159">
    <property type="entry name" value="Peroxiredoxin"/>
    <property type="match status" value="1"/>
</dbReference>
<dbReference type="GO" id="GO:0045454">
    <property type="term" value="P:cell redox homeostasis"/>
    <property type="evidence" value="ECO:0007669"/>
    <property type="project" value="TreeGrafter"/>
</dbReference>
<keyword evidence="3 7" id="KW-0049">Antioxidant</keyword>
<feature type="active site" description="Cysteine sulfenic acid (-SOH) intermediate" evidence="6">
    <location>
        <position position="83"/>
    </location>
</feature>
<evidence type="ECO:0000256" key="7">
    <source>
        <dbReference type="RuleBase" id="RU366011"/>
    </source>
</evidence>
<evidence type="ECO:0000256" key="4">
    <source>
        <dbReference type="ARBA" id="ARBA00023002"/>
    </source>
</evidence>
<evidence type="ECO:0000313" key="9">
    <source>
        <dbReference type="EMBL" id="KAK4463307.1"/>
    </source>
</evidence>
<dbReference type="EMBL" id="MU864961">
    <property type="protein sequence ID" value="KAK4463307.1"/>
    <property type="molecule type" value="Genomic_DNA"/>
</dbReference>
<dbReference type="Proteomes" id="UP001321749">
    <property type="component" value="Unassembled WGS sequence"/>
</dbReference>
<dbReference type="CDD" id="cd03013">
    <property type="entry name" value="PRX5_like"/>
    <property type="match status" value="1"/>
</dbReference>
<dbReference type="PANTHER" id="PTHR10430">
    <property type="entry name" value="PEROXIREDOXIN"/>
    <property type="match status" value="1"/>
</dbReference>
<evidence type="ECO:0000256" key="1">
    <source>
        <dbReference type="ARBA" id="ARBA00010505"/>
    </source>
</evidence>
<dbReference type="GO" id="GO:0005829">
    <property type="term" value="C:cytosol"/>
    <property type="evidence" value="ECO:0007669"/>
    <property type="project" value="TreeGrafter"/>
</dbReference>
<dbReference type="AlphaFoldDB" id="A0AAV9HQZ0"/>
<evidence type="ECO:0000256" key="6">
    <source>
        <dbReference type="PIRSR" id="PIRSR637944-1"/>
    </source>
</evidence>
<organism evidence="9 10">
    <name type="scientific">Cladorrhinum samala</name>
    <dbReference type="NCBI Taxonomy" id="585594"/>
    <lineage>
        <taxon>Eukaryota</taxon>
        <taxon>Fungi</taxon>
        <taxon>Dikarya</taxon>
        <taxon>Ascomycota</taxon>
        <taxon>Pezizomycotina</taxon>
        <taxon>Sordariomycetes</taxon>
        <taxon>Sordariomycetidae</taxon>
        <taxon>Sordariales</taxon>
        <taxon>Podosporaceae</taxon>
        <taxon>Cladorrhinum</taxon>
    </lineage>
</organism>
<reference evidence="9" key="1">
    <citation type="journal article" date="2023" name="Mol. Phylogenet. Evol.">
        <title>Genome-scale phylogeny and comparative genomics of the fungal order Sordariales.</title>
        <authorList>
            <person name="Hensen N."/>
            <person name="Bonometti L."/>
            <person name="Westerberg I."/>
            <person name="Brannstrom I.O."/>
            <person name="Guillou S."/>
            <person name="Cros-Aarteil S."/>
            <person name="Calhoun S."/>
            <person name="Haridas S."/>
            <person name="Kuo A."/>
            <person name="Mondo S."/>
            <person name="Pangilinan J."/>
            <person name="Riley R."/>
            <person name="LaButti K."/>
            <person name="Andreopoulos B."/>
            <person name="Lipzen A."/>
            <person name="Chen C."/>
            <person name="Yan M."/>
            <person name="Daum C."/>
            <person name="Ng V."/>
            <person name="Clum A."/>
            <person name="Steindorff A."/>
            <person name="Ohm R.A."/>
            <person name="Martin F."/>
            <person name="Silar P."/>
            <person name="Natvig D.O."/>
            <person name="Lalanne C."/>
            <person name="Gautier V."/>
            <person name="Ament-Velasquez S.L."/>
            <person name="Kruys A."/>
            <person name="Hutchinson M.I."/>
            <person name="Powell A.J."/>
            <person name="Barry K."/>
            <person name="Miller A.N."/>
            <person name="Grigoriev I.V."/>
            <person name="Debuchy R."/>
            <person name="Gladieux P."/>
            <person name="Hiltunen Thoren M."/>
            <person name="Johannesson H."/>
        </authorList>
    </citation>
    <scope>NUCLEOTIDE SEQUENCE</scope>
    <source>
        <strain evidence="9">PSN324</strain>
    </source>
</reference>
<dbReference type="Pfam" id="PF08534">
    <property type="entry name" value="Redoxin"/>
    <property type="match status" value="1"/>
</dbReference>
<evidence type="ECO:0000256" key="3">
    <source>
        <dbReference type="ARBA" id="ARBA00022862"/>
    </source>
</evidence>
<evidence type="ECO:0000256" key="5">
    <source>
        <dbReference type="ARBA" id="ARBA00023284"/>
    </source>
</evidence>
<comment type="caution">
    <text evidence="9">The sequence shown here is derived from an EMBL/GenBank/DDBJ whole genome shotgun (WGS) entry which is preliminary data.</text>
</comment>
<dbReference type="PANTHER" id="PTHR10430:SF39">
    <property type="entry name" value="PEROXISOMAL MEMBRANE ASSOCIATED PROTEIN 20"/>
    <property type="match status" value="1"/>
</dbReference>
<reference evidence="9" key="2">
    <citation type="submission" date="2023-06" db="EMBL/GenBank/DDBJ databases">
        <authorList>
            <consortium name="Lawrence Berkeley National Laboratory"/>
            <person name="Mondo S.J."/>
            <person name="Hensen N."/>
            <person name="Bonometti L."/>
            <person name="Westerberg I."/>
            <person name="Brannstrom I.O."/>
            <person name="Guillou S."/>
            <person name="Cros-Aarteil S."/>
            <person name="Calhoun S."/>
            <person name="Haridas S."/>
            <person name="Kuo A."/>
            <person name="Pangilinan J."/>
            <person name="Riley R."/>
            <person name="Labutti K."/>
            <person name="Andreopoulos B."/>
            <person name="Lipzen A."/>
            <person name="Chen C."/>
            <person name="Yanf M."/>
            <person name="Daum C."/>
            <person name="Ng V."/>
            <person name="Clum A."/>
            <person name="Steindorff A."/>
            <person name="Ohm R."/>
            <person name="Martin F."/>
            <person name="Silar P."/>
            <person name="Natvig D."/>
            <person name="Lalanne C."/>
            <person name="Gautier V."/>
            <person name="Ament-Velasquez S.L."/>
            <person name="Kruys A."/>
            <person name="Hutchinson M.I."/>
            <person name="Powell A.J."/>
            <person name="Barry K."/>
            <person name="Miller A.N."/>
            <person name="Grigoriev I.V."/>
            <person name="Debuchy R."/>
            <person name="Gladieux P."/>
            <person name="Thoren M.H."/>
            <person name="Johannesson H."/>
        </authorList>
    </citation>
    <scope>NUCLEOTIDE SEQUENCE</scope>
    <source>
        <strain evidence="9">PSN324</strain>
    </source>
</reference>
<dbReference type="InterPro" id="IPR013740">
    <property type="entry name" value="Redoxin"/>
</dbReference>
<name>A0AAV9HQZ0_9PEZI</name>
<keyword evidence="2 7" id="KW-0575">Peroxidase</keyword>
<dbReference type="Gene3D" id="3.40.30.10">
    <property type="entry name" value="Glutaredoxin"/>
    <property type="match status" value="1"/>
</dbReference>
<sequence>MIVPTITRALRTSAPRRIPAAASFAARSFHSTRPAFIKVGDPLPDLDALQEGSPGNKVNLANEASRLNSMIILGVPAAFSPSCSATHIPGFMQHPKTKDYDQVAVVSVNDVFVMKAWGADLDPSSDFGVRFLADPEGKFTKAMDMGFVNEPIFGGLRSRRYSIIVENGKVKSINVEPDHTGTSVSLAQHVLGSA</sequence>
<dbReference type="GO" id="GO:0005777">
    <property type="term" value="C:peroxisome"/>
    <property type="evidence" value="ECO:0007669"/>
    <property type="project" value="TreeGrafter"/>
</dbReference>
<dbReference type="InterPro" id="IPR037944">
    <property type="entry name" value="PRX5-like"/>
</dbReference>
<evidence type="ECO:0000259" key="8">
    <source>
        <dbReference type="Pfam" id="PF08534"/>
    </source>
</evidence>
<keyword evidence="4 7" id="KW-0560">Oxidoreductase</keyword>
<dbReference type="GO" id="GO:0042744">
    <property type="term" value="P:hydrogen peroxide catabolic process"/>
    <property type="evidence" value="ECO:0007669"/>
    <property type="project" value="TreeGrafter"/>
</dbReference>
<dbReference type="GO" id="GO:0005739">
    <property type="term" value="C:mitochondrion"/>
    <property type="evidence" value="ECO:0007669"/>
    <property type="project" value="TreeGrafter"/>
</dbReference>
<dbReference type="GO" id="GO:0008379">
    <property type="term" value="F:thioredoxin peroxidase activity"/>
    <property type="evidence" value="ECO:0007669"/>
    <property type="project" value="InterPro"/>
</dbReference>
<comment type="function">
    <text evidence="7">Thiol-specific peroxidase that catalyzes the reduction of hydrogen peroxide and organic hydroperoxides to water and alcohols, respectively. Plays a role in cell protection against oxidative stress by detoxifying peroxides.</text>
</comment>
<keyword evidence="10" id="KW-1185">Reference proteome</keyword>
<keyword evidence="5 7" id="KW-0676">Redox-active center</keyword>
<evidence type="ECO:0000256" key="2">
    <source>
        <dbReference type="ARBA" id="ARBA00022559"/>
    </source>
</evidence>
<accession>A0AAV9HQZ0</accession>
<gene>
    <name evidence="9" type="ORF">QBC42DRAFT_296082</name>
</gene>
<dbReference type="SUPFAM" id="SSF52833">
    <property type="entry name" value="Thioredoxin-like"/>
    <property type="match status" value="1"/>
</dbReference>
<dbReference type="InterPro" id="IPR036249">
    <property type="entry name" value="Thioredoxin-like_sf"/>
</dbReference>